<evidence type="ECO:0000256" key="4">
    <source>
        <dbReference type="ARBA" id="ARBA00022777"/>
    </source>
</evidence>
<dbReference type="Pfam" id="PF05773">
    <property type="entry name" value="RWD"/>
    <property type="match status" value="1"/>
</dbReference>
<feature type="compositionally biased region" description="Basic and acidic residues" evidence="7">
    <location>
        <begin position="1183"/>
        <end position="1205"/>
    </location>
</feature>
<feature type="compositionally biased region" description="Low complexity" evidence="7">
    <location>
        <begin position="716"/>
        <end position="731"/>
    </location>
</feature>
<evidence type="ECO:0000256" key="1">
    <source>
        <dbReference type="ARBA" id="ARBA00022527"/>
    </source>
</evidence>
<dbReference type="Gene3D" id="1.10.510.10">
    <property type="entry name" value="Transferase(Phosphotransferase) domain 1"/>
    <property type="match status" value="1"/>
</dbReference>
<keyword evidence="1" id="KW-0723">Serine/threonine-protein kinase</keyword>
<feature type="compositionally biased region" description="Acidic residues" evidence="7">
    <location>
        <begin position="1057"/>
        <end position="1066"/>
    </location>
</feature>
<evidence type="ECO:0000313" key="10">
    <source>
        <dbReference type="EMBL" id="TIA87526.1"/>
    </source>
</evidence>
<feature type="compositionally biased region" description="Low complexity" evidence="7">
    <location>
        <begin position="508"/>
        <end position="522"/>
    </location>
</feature>
<gene>
    <name evidence="10" type="ORF">E3P99_03122</name>
</gene>
<dbReference type="PROSITE" id="PS00107">
    <property type="entry name" value="PROTEIN_KINASE_ATP"/>
    <property type="match status" value="1"/>
</dbReference>
<evidence type="ECO:0000313" key="11">
    <source>
        <dbReference type="Proteomes" id="UP000310189"/>
    </source>
</evidence>
<feature type="compositionally biased region" description="Polar residues" evidence="7">
    <location>
        <begin position="1169"/>
        <end position="1178"/>
    </location>
</feature>
<feature type="region of interest" description="Disordered" evidence="7">
    <location>
        <begin position="338"/>
        <end position="359"/>
    </location>
</feature>
<dbReference type="Pfam" id="PF00069">
    <property type="entry name" value="Pkinase"/>
    <property type="match status" value="2"/>
</dbReference>
<evidence type="ECO:0000259" key="9">
    <source>
        <dbReference type="PROSITE" id="PS50908"/>
    </source>
</evidence>
<organism evidence="10 11">
    <name type="scientific">Wallemia hederae</name>
    <dbReference type="NCBI Taxonomy" id="1540922"/>
    <lineage>
        <taxon>Eukaryota</taxon>
        <taxon>Fungi</taxon>
        <taxon>Dikarya</taxon>
        <taxon>Basidiomycota</taxon>
        <taxon>Wallemiomycotina</taxon>
        <taxon>Wallemiomycetes</taxon>
        <taxon>Wallemiales</taxon>
        <taxon>Wallemiaceae</taxon>
        <taxon>Wallemia</taxon>
    </lineage>
</organism>
<feature type="compositionally biased region" description="Polar residues" evidence="7">
    <location>
        <begin position="345"/>
        <end position="356"/>
    </location>
</feature>
<feature type="compositionally biased region" description="Polar residues" evidence="7">
    <location>
        <begin position="835"/>
        <end position="863"/>
    </location>
</feature>
<reference evidence="10 11" key="1">
    <citation type="submission" date="2019-03" db="EMBL/GenBank/DDBJ databases">
        <title>Sequencing 23 genomes of Wallemia ichthyophaga.</title>
        <authorList>
            <person name="Gostincar C."/>
        </authorList>
    </citation>
    <scope>NUCLEOTIDE SEQUENCE [LARGE SCALE GENOMIC DNA]</scope>
    <source>
        <strain evidence="10 11">EXF-5753</strain>
    </source>
</reference>
<feature type="compositionally biased region" description="Low complexity" evidence="7">
    <location>
        <begin position="798"/>
        <end position="813"/>
    </location>
</feature>
<dbReference type="GO" id="GO:0004674">
    <property type="term" value="F:protein serine/threonine kinase activity"/>
    <property type="evidence" value="ECO:0007669"/>
    <property type="project" value="UniProtKB-KW"/>
</dbReference>
<feature type="compositionally biased region" description="Low complexity" evidence="7">
    <location>
        <begin position="1040"/>
        <end position="1056"/>
    </location>
</feature>
<evidence type="ECO:0000256" key="5">
    <source>
        <dbReference type="ARBA" id="ARBA00022840"/>
    </source>
</evidence>
<evidence type="ECO:0000256" key="2">
    <source>
        <dbReference type="ARBA" id="ARBA00022679"/>
    </source>
</evidence>
<dbReference type="PANTHER" id="PTHR43895">
    <property type="entry name" value="CALCIUM/CALMODULIN-DEPENDENT PROTEIN KINASE KINASE-RELATED"/>
    <property type="match status" value="1"/>
</dbReference>
<dbReference type="InterPro" id="IPR011009">
    <property type="entry name" value="Kinase-like_dom_sf"/>
</dbReference>
<protein>
    <recommendedName>
        <fullName evidence="12">Protein kinase domain-containing protein</fullName>
    </recommendedName>
</protein>
<feature type="compositionally biased region" description="Basic and acidic residues" evidence="7">
    <location>
        <begin position="946"/>
        <end position="976"/>
    </location>
</feature>
<feature type="region of interest" description="Disordered" evidence="7">
    <location>
        <begin position="488"/>
        <end position="523"/>
    </location>
</feature>
<name>A0A4T0FLC2_9BASI</name>
<keyword evidence="3 6" id="KW-0547">Nucleotide-binding</keyword>
<dbReference type="InterPro" id="IPR016135">
    <property type="entry name" value="UBQ-conjugating_enzyme/RWD"/>
</dbReference>
<feature type="compositionally biased region" description="Low complexity" evidence="7">
    <location>
        <begin position="763"/>
        <end position="773"/>
    </location>
</feature>
<dbReference type="OrthoDB" id="68483at2759"/>
<dbReference type="CDD" id="cd14008">
    <property type="entry name" value="STKc_LKB1_CaMKK"/>
    <property type="match status" value="1"/>
</dbReference>
<dbReference type="SUPFAM" id="SSF56112">
    <property type="entry name" value="Protein kinase-like (PK-like)"/>
    <property type="match status" value="1"/>
</dbReference>
<keyword evidence="5 6" id="KW-0067">ATP-binding</keyword>
<accession>A0A4T0FLC2</accession>
<dbReference type="SMART" id="SM00591">
    <property type="entry name" value="RWD"/>
    <property type="match status" value="1"/>
</dbReference>
<feature type="compositionally biased region" description="Polar residues" evidence="7">
    <location>
        <begin position="488"/>
        <end position="507"/>
    </location>
</feature>
<keyword evidence="11" id="KW-1185">Reference proteome</keyword>
<dbReference type="SMART" id="SM00220">
    <property type="entry name" value="S_TKc"/>
    <property type="match status" value="1"/>
</dbReference>
<keyword evidence="4" id="KW-0418">Kinase</keyword>
<feature type="region of interest" description="Disordered" evidence="7">
    <location>
        <begin position="926"/>
        <end position="1205"/>
    </location>
</feature>
<dbReference type="Gene3D" id="3.30.200.20">
    <property type="entry name" value="Phosphorylase Kinase, domain 1"/>
    <property type="match status" value="1"/>
</dbReference>
<feature type="compositionally biased region" description="Low complexity" evidence="7">
    <location>
        <begin position="979"/>
        <end position="988"/>
    </location>
</feature>
<feature type="compositionally biased region" description="Low complexity" evidence="7">
    <location>
        <begin position="1119"/>
        <end position="1135"/>
    </location>
</feature>
<sequence length="1294" mass="143554">MTSELDKLSKFIEQSPKDKYKFDGKADTDKVEVCRDRGECVELSIQSAKMVDFMNVLESIYPDELSVTSPDSLSIKIVSDEVPDEQLITTHLNIKYTPQYPEELPEFDIELVDGEISDEEIAILRTQLVEIGQESLGMPLVFSLASALKDSVSELLVKRQQTKEQIESDKKQQQIEAELERTRGTQITIQNFNEWRIQYIKERQTELDAQEDAKLSKLSNKDREELKKWNTRRSGKQLFEKDNTLANSDSNLISANDKVIDRNLYHRGDGDDDDAGEQEQEQLVEFSDAEDQYGRLLINQYLLLSELGKGQHGRVREAIDTETNERFAIKMVDRSPKKRLLGSKSRPSTAESSNLPQFRKPTDEKICKEIAILKKLHHENVVRLKEIIDDGASKTIYMILELMEGGEIQWKQQVYNDNGDTITIPTMSVNQARSTLTDVILGLEYLHYQGIIHRDIKPANLLWTGDHRVKISDFGVSHFSYALSAQSPDQSPLFTMSSTNKSETQLESSTPTSPNSPVSNASEEPLFTDQDLAKTAGSPAFFAPELCYQRSSQREGKRPRITNAIDVWALGVTLYCLLFGKVPFTAENEYALFNIIPIQAVEYPAYAGSDQLSLQDTEEGAQLRDLLDKLFEKDPTKRITLAQVKSHPWILRGIHEPSEWLKHTDVNASPAVQVTNEEVASALNFKSKIKRGWRTIADAFNAATGATGIPRRDSVNSSYNYNPYQQYPSQSELDVHSDDNNPYAPTSAIKQVYNRDREAVAAQPSQSPPQQQQRRMSVLERDSTVPTLAAPHPSHQPQSRLSRAASTSSQSSRPHGHIASDPSSRRQSIHHLHSNAPSTAQSPRSSLSNELGTSTHQHPFTSPTPIPMLRGNSDTCTLSNSGSTGEYDDQLLGGVSRSSAASPAASQSTSKRNSIRGFLKGLTLSNRKSSMSSNASNASTRFASFSEHREREKEERREREQKERQGREEREREIRKISHSSLSPTSSSHQRQPAMLAPPPRAPEYTDTYDDDVDIDVQLSGHSDSSDEDDDDEGARDRILSLSHSHSSNLRSSIIAIDDDSDDGAESSDISELHQPTQYWSNRGDGWKHVGAGEEVYDLTEESSHKISQGNHGLGVGLAKSVSVGDSGDSASTSTGNDNSTPVPTPHKHSESDSSTPNKPGSIGVGVGNESTTDTASLATFKMRRDEASTQGEEREERVQDKDASQHYLQVGDARALHAPHLGHHHHHHIDECAADSSSSDSEGDTLEITPRRSRNSSFAITSRSPSMSLSPTKLGQSGVLSAPPPQAPALGDK</sequence>
<evidence type="ECO:0000256" key="6">
    <source>
        <dbReference type="PROSITE-ProRule" id="PRU10141"/>
    </source>
</evidence>
<evidence type="ECO:0008006" key="12">
    <source>
        <dbReference type="Google" id="ProtNLM"/>
    </source>
</evidence>
<evidence type="ECO:0000259" key="8">
    <source>
        <dbReference type="PROSITE" id="PS50011"/>
    </source>
</evidence>
<dbReference type="PANTHER" id="PTHR43895:SF152">
    <property type="entry name" value="SERINE_THREONINE-PROTEIN KINASE TOS3"/>
    <property type="match status" value="1"/>
</dbReference>
<evidence type="ECO:0000256" key="3">
    <source>
        <dbReference type="ARBA" id="ARBA00022741"/>
    </source>
</evidence>
<comment type="caution">
    <text evidence="10">The sequence shown here is derived from an EMBL/GenBank/DDBJ whole genome shotgun (WGS) entry which is preliminary data.</text>
</comment>
<feature type="compositionally biased region" description="Low complexity" evidence="7">
    <location>
        <begin position="926"/>
        <end position="939"/>
    </location>
</feature>
<dbReference type="InterPro" id="IPR000719">
    <property type="entry name" value="Prot_kinase_dom"/>
</dbReference>
<dbReference type="InterPro" id="IPR006575">
    <property type="entry name" value="RWD_dom"/>
</dbReference>
<feature type="region of interest" description="Disordered" evidence="7">
    <location>
        <begin position="706"/>
        <end position="913"/>
    </location>
</feature>
<feature type="compositionally biased region" description="Polar residues" evidence="7">
    <location>
        <begin position="872"/>
        <end position="884"/>
    </location>
</feature>
<keyword evidence="2" id="KW-0808">Transferase</keyword>
<dbReference type="EMBL" id="SPNW01000053">
    <property type="protein sequence ID" value="TIA87526.1"/>
    <property type="molecule type" value="Genomic_DNA"/>
</dbReference>
<dbReference type="SUPFAM" id="SSF54495">
    <property type="entry name" value="UBC-like"/>
    <property type="match status" value="1"/>
</dbReference>
<evidence type="ECO:0000256" key="7">
    <source>
        <dbReference type="SAM" id="MobiDB-lite"/>
    </source>
</evidence>
<feature type="domain" description="Protein kinase" evidence="8">
    <location>
        <begin position="301"/>
        <end position="650"/>
    </location>
</feature>
<dbReference type="CDD" id="cd23823">
    <property type="entry name" value="RWD_GCN2"/>
    <property type="match status" value="1"/>
</dbReference>
<feature type="compositionally biased region" description="Polar residues" evidence="7">
    <location>
        <begin position="1256"/>
        <end position="1280"/>
    </location>
</feature>
<feature type="region of interest" description="Disordered" evidence="7">
    <location>
        <begin position="1222"/>
        <end position="1294"/>
    </location>
</feature>
<dbReference type="Proteomes" id="UP000310189">
    <property type="component" value="Unassembled WGS sequence"/>
</dbReference>
<dbReference type="PROSITE" id="PS50011">
    <property type="entry name" value="PROTEIN_KINASE_DOM"/>
    <property type="match status" value="1"/>
</dbReference>
<proteinExistence type="predicted"/>
<feature type="compositionally biased region" description="Low complexity" evidence="7">
    <location>
        <begin position="896"/>
        <end position="910"/>
    </location>
</feature>
<dbReference type="PROSITE" id="PS50908">
    <property type="entry name" value="RWD"/>
    <property type="match status" value="1"/>
</dbReference>
<feature type="domain" description="RWD" evidence="9">
    <location>
        <begin position="52"/>
        <end position="155"/>
    </location>
</feature>
<dbReference type="GO" id="GO:0005524">
    <property type="term" value="F:ATP binding"/>
    <property type="evidence" value="ECO:0007669"/>
    <property type="project" value="UniProtKB-UniRule"/>
</dbReference>
<dbReference type="GO" id="GO:0007165">
    <property type="term" value="P:signal transduction"/>
    <property type="evidence" value="ECO:0007669"/>
    <property type="project" value="TreeGrafter"/>
</dbReference>
<dbReference type="InterPro" id="IPR017441">
    <property type="entry name" value="Protein_kinase_ATP_BS"/>
</dbReference>
<feature type="binding site" evidence="6">
    <location>
        <position position="338"/>
    </location>
    <ligand>
        <name>ATP</name>
        <dbReference type="ChEBI" id="CHEBI:30616"/>
    </ligand>
</feature>
<dbReference type="Gene3D" id="3.10.110.10">
    <property type="entry name" value="Ubiquitin Conjugating Enzyme"/>
    <property type="match status" value="1"/>
</dbReference>